<reference evidence="1" key="1">
    <citation type="journal article" date="2023" name="IScience">
        <title>Live-bearing cockroach genome reveals convergent evolutionary mechanisms linked to viviparity in insects and beyond.</title>
        <authorList>
            <person name="Fouks B."/>
            <person name="Harrison M.C."/>
            <person name="Mikhailova A.A."/>
            <person name="Marchal E."/>
            <person name="English S."/>
            <person name="Carruthers M."/>
            <person name="Jennings E.C."/>
            <person name="Chiamaka E.L."/>
            <person name="Frigard R.A."/>
            <person name="Pippel M."/>
            <person name="Attardo G.M."/>
            <person name="Benoit J.B."/>
            <person name="Bornberg-Bauer E."/>
            <person name="Tobe S.S."/>
        </authorList>
    </citation>
    <scope>NUCLEOTIDE SEQUENCE</scope>
    <source>
        <strain evidence="1">Stay&amp;Tobe</strain>
    </source>
</reference>
<feature type="non-terminal residue" evidence="1">
    <location>
        <position position="49"/>
    </location>
</feature>
<dbReference type="EMBL" id="JASPKZ010005297">
    <property type="protein sequence ID" value="KAJ9588881.1"/>
    <property type="molecule type" value="Genomic_DNA"/>
</dbReference>
<evidence type="ECO:0000313" key="2">
    <source>
        <dbReference type="Proteomes" id="UP001233999"/>
    </source>
</evidence>
<protein>
    <submittedName>
        <fullName evidence="1">Uncharacterized protein</fullName>
    </submittedName>
</protein>
<evidence type="ECO:0000313" key="1">
    <source>
        <dbReference type="EMBL" id="KAJ9588881.1"/>
    </source>
</evidence>
<accession>A0AAD8EG63</accession>
<keyword evidence="2" id="KW-1185">Reference proteome</keyword>
<proteinExistence type="predicted"/>
<dbReference type="Proteomes" id="UP001233999">
    <property type="component" value="Unassembled WGS sequence"/>
</dbReference>
<name>A0AAD8EG63_DIPPU</name>
<reference evidence="1" key="2">
    <citation type="submission" date="2023-05" db="EMBL/GenBank/DDBJ databases">
        <authorList>
            <person name="Fouks B."/>
        </authorList>
    </citation>
    <scope>NUCLEOTIDE SEQUENCE</scope>
    <source>
        <strain evidence="1">Stay&amp;Tobe</strain>
        <tissue evidence="1">Testes</tissue>
    </source>
</reference>
<dbReference type="AlphaFoldDB" id="A0AAD8EG63"/>
<feature type="non-terminal residue" evidence="1">
    <location>
        <position position="1"/>
    </location>
</feature>
<sequence>IAIYKISNKNGPMQKVDIYSFMYRLCKLQNPIPHITLVYCGIIESVCKK</sequence>
<gene>
    <name evidence="1" type="ORF">L9F63_017821</name>
</gene>
<comment type="caution">
    <text evidence="1">The sequence shown here is derived from an EMBL/GenBank/DDBJ whole genome shotgun (WGS) entry which is preliminary data.</text>
</comment>
<organism evidence="1 2">
    <name type="scientific">Diploptera punctata</name>
    <name type="common">Pacific beetle cockroach</name>
    <dbReference type="NCBI Taxonomy" id="6984"/>
    <lineage>
        <taxon>Eukaryota</taxon>
        <taxon>Metazoa</taxon>
        <taxon>Ecdysozoa</taxon>
        <taxon>Arthropoda</taxon>
        <taxon>Hexapoda</taxon>
        <taxon>Insecta</taxon>
        <taxon>Pterygota</taxon>
        <taxon>Neoptera</taxon>
        <taxon>Polyneoptera</taxon>
        <taxon>Dictyoptera</taxon>
        <taxon>Blattodea</taxon>
        <taxon>Blaberoidea</taxon>
        <taxon>Blaberidae</taxon>
        <taxon>Diplopterinae</taxon>
        <taxon>Diploptera</taxon>
    </lineage>
</organism>